<reference evidence="15 16" key="1">
    <citation type="submission" date="2023-11" db="EMBL/GenBank/DDBJ databases">
        <title>Halocaridina rubra genome assembly.</title>
        <authorList>
            <person name="Smith C."/>
        </authorList>
    </citation>
    <scope>NUCLEOTIDE SEQUENCE [LARGE SCALE GENOMIC DNA]</scope>
    <source>
        <strain evidence="15">EP-1</strain>
        <tissue evidence="15">Whole</tissue>
    </source>
</reference>
<evidence type="ECO:0000256" key="7">
    <source>
        <dbReference type="ARBA" id="ARBA00023053"/>
    </source>
</evidence>
<keyword evidence="4 12" id="KW-0894">Sodium channel</keyword>
<feature type="transmembrane region" description="Helical" evidence="14">
    <location>
        <begin position="66"/>
        <end position="87"/>
    </location>
</feature>
<feature type="compositionally biased region" description="Basic and acidic residues" evidence="13">
    <location>
        <begin position="10"/>
        <end position="20"/>
    </location>
</feature>
<comment type="caution">
    <text evidence="15">The sequence shown here is derived from an EMBL/GenBank/DDBJ whole genome shotgun (WGS) entry which is preliminary data.</text>
</comment>
<dbReference type="Pfam" id="PF00858">
    <property type="entry name" value="ASC"/>
    <property type="match status" value="1"/>
</dbReference>
<evidence type="ECO:0000256" key="9">
    <source>
        <dbReference type="ARBA" id="ARBA00023136"/>
    </source>
</evidence>
<evidence type="ECO:0000256" key="14">
    <source>
        <dbReference type="SAM" id="Phobius"/>
    </source>
</evidence>
<dbReference type="Proteomes" id="UP001381693">
    <property type="component" value="Unassembled WGS sequence"/>
</dbReference>
<evidence type="ECO:0000256" key="5">
    <source>
        <dbReference type="ARBA" id="ARBA00022692"/>
    </source>
</evidence>
<dbReference type="EMBL" id="JAXCGZ010013836">
    <property type="protein sequence ID" value="KAK7071894.1"/>
    <property type="molecule type" value="Genomic_DNA"/>
</dbReference>
<proteinExistence type="inferred from homology"/>
<evidence type="ECO:0000256" key="12">
    <source>
        <dbReference type="RuleBase" id="RU000679"/>
    </source>
</evidence>
<evidence type="ECO:0000256" key="3">
    <source>
        <dbReference type="ARBA" id="ARBA00022448"/>
    </source>
</evidence>
<evidence type="ECO:0000256" key="4">
    <source>
        <dbReference type="ARBA" id="ARBA00022461"/>
    </source>
</evidence>
<keyword evidence="6 14" id="KW-1133">Transmembrane helix</keyword>
<keyword evidence="9 14" id="KW-0472">Membrane</keyword>
<protein>
    <submittedName>
        <fullName evidence="15">Uncharacterized protein</fullName>
    </submittedName>
</protein>
<keyword evidence="8 12" id="KW-0406">Ion transport</keyword>
<dbReference type="GO" id="GO:0015280">
    <property type="term" value="F:ligand-gated sodium channel activity"/>
    <property type="evidence" value="ECO:0007669"/>
    <property type="project" value="TreeGrafter"/>
</dbReference>
<dbReference type="GO" id="GO:0005886">
    <property type="term" value="C:plasma membrane"/>
    <property type="evidence" value="ECO:0007669"/>
    <property type="project" value="TreeGrafter"/>
</dbReference>
<dbReference type="InterPro" id="IPR001873">
    <property type="entry name" value="ENaC"/>
</dbReference>
<evidence type="ECO:0000256" key="2">
    <source>
        <dbReference type="ARBA" id="ARBA00007193"/>
    </source>
</evidence>
<organism evidence="15 16">
    <name type="scientific">Halocaridina rubra</name>
    <name type="common">Hawaiian red shrimp</name>
    <dbReference type="NCBI Taxonomy" id="373956"/>
    <lineage>
        <taxon>Eukaryota</taxon>
        <taxon>Metazoa</taxon>
        <taxon>Ecdysozoa</taxon>
        <taxon>Arthropoda</taxon>
        <taxon>Crustacea</taxon>
        <taxon>Multicrustacea</taxon>
        <taxon>Malacostraca</taxon>
        <taxon>Eumalacostraca</taxon>
        <taxon>Eucarida</taxon>
        <taxon>Decapoda</taxon>
        <taxon>Pleocyemata</taxon>
        <taxon>Caridea</taxon>
        <taxon>Atyoidea</taxon>
        <taxon>Atyidae</taxon>
        <taxon>Halocaridina</taxon>
    </lineage>
</organism>
<feature type="region of interest" description="Disordered" evidence="13">
    <location>
        <begin position="1"/>
        <end position="32"/>
    </location>
</feature>
<keyword evidence="10 12" id="KW-0739">Sodium transport</keyword>
<evidence type="ECO:0000256" key="13">
    <source>
        <dbReference type="SAM" id="MobiDB-lite"/>
    </source>
</evidence>
<evidence type="ECO:0000313" key="15">
    <source>
        <dbReference type="EMBL" id="KAK7071894.1"/>
    </source>
</evidence>
<name>A0AAN8X2V8_HALRR</name>
<keyword evidence="16" id="KW-1185">Reference proteome</keyword>
<dbReference type="PANTHER" id="PTHR11690">
    <property type="entry name" value="AMILORIDE-SENSITIVE SODIUM CHANNEL-RELATED"/>
    <property type="match status" value="1"/>
</dbReference>
<keyword evidence="7" id="KW-0915">Sodium</keyword>
<evidence type="ECO:0000256" key="1">
    <source>
        <dbReference type="ARBA" id="ARBA00004141"/>
    </source>
</evidence>
<evidence type="ECO:0000256" key="8">
    <source>
        <dbReference type="ARBA" id="ARBA00023065"/>
    </source>
</evidence>
<keyword evidence="5 12" id="KW-0812">Transmembrane</keyword>
<accession>A0AAN8X2V8</accession>
<evidence type="ECO:0000256" key="6">
    <source>
        <dbReference type="ARBA" id="ARBA00022989"/>
    </source>
</evidence>
<dbReference type="AlphaFoldDB" id="A0AAN8X2V8"/>
<keyword evidence="3 12" id="KW-0813">Transport</keyword>
<sequence length="327" mass="38367">MATIKNQNMEAKRKEGKETSEDGQNGTEETENADKSVFLLTRDFFDDTTLHGYNHLLREASMFRRVTWTVLCLTLTAYAIYQIAVVVSDYSTYPKKITREVLEDIGEAEFPGVTVCNLSPLPRSSALQKHGLWAAFIMMEERNTYPNCDKVDKGDLIRNKYRRYGDRVLVTGDNNEKDPQLGHRSRNPAIFDDLQNTLHAYQDFSKEFIFKHHPERQRRAYKEFKESKKRFRAGLVQNEYLYPCNKYTENAQDSGEERSNRLDMNRDGEAYINSAEKLERNRYRREVNEYLMKENTFPKARDSSKLGFQDVFEKQHEEVSLKNCTHM</sequence>
<evidence type="ECO:0000256" key="11">
    <source>
        <dbReference type="ARBA" id="ARBA00023303"/>
    </source>
</evidence>
<evidence type="ECO:0000256" key="10">
    <source>
        <dbReference type="ARBA" id="ARBA00023201"/>
    </source>
</evidence>
<comment type="subcellular location">
    <subcellularLocation>
        <location evidence="1">Membrane</location>
        <topology evidence="1">Multi-pass membrane protein</topology>
    </subcellularLocation>
</comment>
<gene>
    <name evidence="15" type="ORF">SK128_010960</name>
</gene>
<comment type="similarity">
    <text evidence="2 12">Belongs to the amiloride-sensitive sodium channel (TC 1.A.6) family.</text>
</comment>
<evidence type="ECO:0000313" key="16">
    <source>
        <dbReference type="Proteomes" id="UP001381693"/>
    </source>
</evidence>
<keyword evidence="11 12" id="KW-0407">Ion channel</keyword>